<evidence type="ECO:0000256" key="1">
    <source>
        <dbReference type="SAM" id="MobiDB-lite"/>
    </source>
</evidence>
<gene>
    <name evidence="2" type="ORF">TSAR_014425</name>
</gene>
<dbReference type="AlphaFoldDB" id="A0A232F0Q1"/>
<evidence type="ECO:0000313" key="3">
    <source>
        <dbReference type="Proteomes" id="UP000215335"/>
    </source>
</evidence>
<feature type="compositionally biased region" description="Acidic residues" evidence="1">
    <location>
        <begin position="89"/>
        <end position="117"/>
    </location>
</feature>
<accession>A0A232F0Q1</accession>
<feature type="region of interest" description="Disordered" evidence="1">
    <location>
        <begin position="1"/>
        <end position="118"/>
    </location>
</feature>
<evidence type="ECO:0000313" key="2">
    <source>
        <dbReference type="EMBL" id="OXU24244.1"/>
    </source>
</evidence>
<feature type="compositionally biased region" description="Basic and acidic residues" evidence="1">
    <location>
        <begin position="44"/>
        <end position="66"/>
    </location>
</feature>
<comment type="caution">
    <text evidence="2">The sequence shown here is derived from an EMBL/GenBank/DDBJ whole genome shotgun (WGS) entry which is preliminary data.</text>
</comment>
<keyword evidence="3" id="KW-1185">Reference proteome</keyword>
<dbReference type="OrthoDB" id="7697974at2759"/>
<dbReference type="STRING" id="543379.A0A232F0Q1"/>
<dbReference type="EMBL" id="NNAY01001359">
    <property type="protein sequence ID" value="OXU24244.1"/>
    <property type="molecule type" value="Genomic_DNA"/>
</dbReference>
<organism evidence="2 3">
    <name type="scientific">Trichomalopsis sarcophagae</name>
    <dbReference type="NCBI Taxonomy" id="543379"/>
    <lineage>
        <taxon>Eukaryota</taxon>
        <taxon>Metazoa</taxon>
        <taxon>Ecdysozoa</taxon>
        <taxon>Arthropoda</taxon>
        <taxon>Hexapoda</taxon>
        <taxon>Insecta</taxon>
        <taxon>Pterygota</taxon>
        <taxon>Neoptera</taxon>
        <taxon>Endopterygota</taxon>
        <taxon>Hymenoptera</taxon>
        <taxon>Apocrita</taxon>
        <taxon>Proctotrupomorpha</taxon>
        <taxon>Chalcidoidea</taxon>
        <taxon>Pteromalidae</taxon>
        <taxon>Pteromalinae</taxon>
        <taxon>Trichomalopsis</taxon>
    </lineage>
</organism>
<protein>
    <submittedName>
        <fullName evidence="2">Uncharacterized protein</fullName>
    </submittedName>
</protein>
<name>A0A232F0Q1_9HYME</name>
<sequence>MKRSSKPVVRFKIYPKTHYIGGQQQQQQQQPAPVIATASSRSQPHRDNTQQFKHASDSRYGRRGEKSSSGVESESSEETYESSSRCADSDDDEENDDDDDDNDEDSYSSDDEEDEDSMHELAVAKALAAFRKCDEFLQRHRIRPEFFCRYRERLALQAWLLQRATAKASRNFSVKTDGMFSSANILVHRPYYIEASFQP</sequence>
<reference evidence="2 3" key="1">
    <citation type="journal article" date="2017" name="Curr. Biol.">
        <title>The Evolution of Venom by Co-option of Single-Copy Genes.</title>
        <authorList>
            <person name="Martinson E.O."/>
            <person name="Mrinalini"/>
            <person name="Kelkar Y.D."/>
            <person name="Chang C.H."/>
            <person name="Werren J.H."/>
        </authorList>
    </citation>
    <scope>NUCLEOTIDE SEQUENCE [LARGE SCALE GENOMIC DNA]</scope>
    <source>
        <strain evidence="2 3">Alberta</strain>
        <tissue evidence="2">Whole body</tissue>
    </source>
</reference>
<proteinExistence type="predicted"/>
<dbReference type="Proteomes" id="UP000215335">
    <property type="component" value="Unassembled WGS sequence"/>
</dbReference>